<dbReference type="Proteomes" id="UP001283361">
    <property type="component" value="Unassembled WGS sequence"/>
</dbReference>
<evidence type="ECO:0000313" key="2">
    <source>
        <dbReference type="EMBL" id="KAK3781147.1"/>
    </source>
</evidence>
<gene>
    <name evidence="2" type="ORF">RRG08_020088</name>
</gene>
<proteinExistence type="predicted"/>
<comment type="caution">
    <text evidence="2">The sequence shown here is derived from an EMBL/GenBank/DDBJ whole genome shotgun (WGS) entry which is preliminary data.</text>
</comment>
<name>A0AAE1A542_9GAST</name>
<feature type="region of interest" description="Disordered" evidence="1">
    <location>
        <begin position="95"/>
        <end position="126"/>
    </location>
</feature>
<accession>A0AAE1A542</accession>
<keyword evidence="3" id="KW-1185">Reference proteome</keyword>
<evidence type="ECO:0000256" key="1">
    <source>
        <dbReference type="SAM" id="MobiDB-lite"/>
    </source>
</evidence>
<feature type="region of interest" description="Disordered" evidence="1">
    <location>
        <begin position="58"/>
        <end position="78"/>
    </location>
</feature>
<evidence type="ECO:0000313" key="3">
    <source>
        <dbReference type="Proteomes" id="UP001283361"/>
    </source>
</evidence>
<feature type="compositionally biased region" description="Basic and acidic residues" evidence="1">
    <location>
        <begin position="103"/>
        <end position="119"/>
    </location>
</feature>
<protein>
    <submittedName>
        <fullName evidence="2">Uncharacterized protein</fullName>
    </submittedName>
</protein>
<organism evidence="2 3">
    <name type="scientific">Elysia crispata</name>
    <name type="common">lettuce slug</name>
    <dbReference type="NCBI Taxonomy" id="231223"/>
    <lineage>
        <taxon>Eukaryota</taxon>
        <taxon>Metazoa</taxon>
        <taxon>Spiralia</taxon>
        <taxon>Lophotrochozoa</taxon>
        <taxon>Mollusca</taxon>
        <taxon>Gastropoda</taxon>
        <taxon>Heterobranchia</taxon>
        <taxon>Euthyneura</taxon>
        <taxon>Panpulmonata</taxon>
        <taxon>Sacoglossa</taxon>
        <taxon>Placobranchoidea</taxon>
        <taxon>Plakobranchidae</taxon>
        <taxon>Elysia</taxon>
    </lineage>
</organism>
<dbReference type="EMBL" id="JAWDGP010002657">
    <property type="protein sequence ID" value="KAK3781147.1"/>
    <property type="molecule type" value="Genomic_DNA"/>
</dbReference>
<sequence length="126" mass="13725">MSREQRLVGGAALTVANCRSVPLALCLGMVLNIVLEETRKTRGARLRASREDEAIAALARRQTPSVSGRRSDRCSSEAPDYTHSFLCALAALARHQTPSVSGRRSDRCSSETPDSERLGKTKRSLL</sequence>
<dbReference type="AlphaFoldDB" id="A0AAE1A542"/>
<reference evidence="2" key="1">
    <citation type="journal article" date="2023" name="G3 (Bethesda)">
        <title>A reference genome for the long-term kleptoplast-retaining sea slug Elysia crispata morphotype clarki.</title>
        <authorList>
            <person name="Eastman K.E."/>
            <person name="Pendleton A.L."/>
            <person name="Shaikh M.A."/>
            <person name="Suttiyut T."/>
            <person name="Ogas R."/>
            <person name="Tomko P."/>
            <person name="Gavelis G."/>
            <person name="Widhalm J.R."/>
            <person name="Wisecaver J.H."/>
        </authorList>
    </citation>
    <scope>NUCLEOTIDE SEQUENCE</scope>
    <source>
        <strain evidence="2">ECLA1</strain>
    </source>
</reference>